<dbReference type="EMBL" id="BEZZ01241420">
    <property type="protein sequence ID" value="GCC48471.1"/>
    <property type="molecule type" value="Genomic_DNA"/>
</dbReference>
<protein>
    <submittedName>
        <fullName evidence="1">Uncharacterized protein</fullName>
    </submittedName>
</protein>
<organism evidence="1 2">
    <name type="scientific">Chiloscyllium punctatum</name>
    <name type="common">Brownbanded bambooshark</name>
    <name type="synonym">Hemiscyllium punctatum</name>
    <dbReference type="NCBI Taxonomy" id="137246"/>
    <lineage>
        <taxon>Eukaryota</taxon>
        <taxon>Metazoa</taxon>
        <taxon>Chordata</taxon>
        <taxon>Craniata</taxon>
        <taxon>Vertebrata</taxon>
        <taxon>Chondrichthyes</taxon>
        <taxon>Elasmobranchii</taxon>
        <taxon>Galeomorphii</taxon>
        <taxon>Galeoidea</taxon>
        <taxon>Orectolobiformes</taxon>
        <taxon>Hemiscylliidae</taxon>
        <taxon>Chiloscyllium</taxon>
    </lineage>
</organism>
<reference evidence="1 2" key="1">
    <citation type="journal article" date="2018" name="Nat. Ecol. Evol.">
        <title>Shark genomes provide insights into elasmobranch evolution and the origin of vertebrates.</title>
        <authorList>
            <person name="Hara Y"/>
            <person name="Yamaguchi K"/>
            <person name="Onimaru K"/>
            <person name="Kadota M"/>
            <person name="Koyanagi M"/>
            <person name="Keeley SD"/>
            <person name="Tatsumi K"/>
            <person name="Tanaka K"/>
            <person name="Motone F"/>
            <person name="Kageyama Y"/>
            <person name="Nozu R"/>
            <person name="Adachi N"/>
            <person name="Nishimura O"/>
            <person name="Nakagawa R"/>
            <person name="Tanegashima C"/>
            <person name="Kiyatake I"/>
            <person name="Matsumoto R"/>
            <person name="Murakumo K"/>
            <person name="Nishida K"/>
            <person name="Terakita A"/>
            <person name="Kuratani S"/>
            <person name="Sato K"/>
            <person name="Hyodo S Kuraku.S."/>
        </authorList>
    </citation>
    <scope>NUCLEOTIDE SEQUENCE [LARGE SCALE GENOMIC DNA]</scope>
</reference>
<evidence type="ECO:0000313" key="1">
    <source>
        <dbReference type="EMBL" id="GCC48471.1"/>
    </source>
</evidence>
<sequence>MAAHSVITVDLNSLKDTARDRVHLLPASVESDGSARVGQYFSPAIRHRDG</sequence>
<accession>A0A401U0Q4</accession>
<dbReference type="Proteomes" id="UP000287033">
    <property type="component" value="Unassembled WGS sequence"/>
</dbReference>
<comment type="caution">
    <text evidence="1">The sequence shown here is derived from an EMBL/GenBank/DDBJ whole genome shotgun (WGS) entry which is preliminary data.</text>
</comment>
<dbReference type="Gene3D" id="2.40.128.680">
    <property type="match status" value="1"/>
</dbReference>
<name>A0A401U0Q4_CHIPU</name>
<keyword evidence="2" id="KW-1185">Reference proteome</keyword>
<evidence type="ECO:0000313" key="2">
    <source>
        <dbReference type="Proteomes" id="UP000287033"/>
    </source>
</evidence>
<dbReference type="OrthoDB" id="6222486at2759"/>
<gene>
    <name evidence="1" type="ORF">chiPu_0032603</name>
</gene>
<feature type="non-terminal residue" evidence="1">
    <location>
        <position position="50"/>
    </location>
</feature>
<dbReference type="AlphaFoldDB" id="A0A401U0Q4"/>
<proteinExistence type="predicted"/>